<dbReference type="InterPro" id="IPR041118">
    <property type="entry name" value="Rx_N"/>
</dbReference>
<dbReference type="SUPFAM" id="SSF52058">
    <property type="entry name" value="L domain-like"/>
    <property type="match status" value="1"/>
</dbReference>
<keyword evidence="13" id="KW-1185">Reference proteome</keyword>
<feature type="signal peptide" evidence="8">
    <location>
        <begin position="1"/>
        <end position="18"/>
    </location>
</feature>
<dbReference type="Proteomes" id="UP001140206">
    <property type="component" value="Chromosome 1"/>
</dbReference>
<keyword evidence="3" id="KW-0677">Repeat</keyword>
<comment type="similarity">
    <text evidence="1">Belongs to the disease resistance NB-LRR family.</text>
</comment>
<evidence type="ECO:0000256" key="4">
    <source>
        <dbReference type="ARBA" id="ARBA00022741"/>
    </source>
</evidence>
<organism evidence="12 13">
    <name type="scientific">Rhynchospora pubera</name>
    <dbReference type="NCBI Taxonomy" id="906938"/>
    <lineage>
        <taxon>Eukaryota</taxon>
        <taxon>Viridiplantae</taxon>
        <taxon>Streptophyta</taxon>
        <taxon>Embryophyta</taxon>
        <taxon>Tracheophyta</taxon>
        <taxon>Spermatophyta</taxon>
        <taxon>Magnoliopsida</taxon>
        <taxon>Liliopsida</taxon>
        <taxon>Poales</taxon>
        <taxon>Cyperaceae</taxon>
        <taxon>Cyperoideae</taxon>
        <taxon>Rhynchosporeae</taxon>
        <taxon>Rhynchospora</taxon>
    </lineage>
</organism>
<dbReference type="PRINTS" id="PR00364">
    <property type="entry name" value="DISEASERSIST"/>
</dbReference>
<keyword evidence="6" id="KW-0067">ATP-binding</keyword>
<evidence type="ECO:0000313" key="12">
    <source>
        <dbReference type="EMBL" id="KAJ4807763.1"/>
    </source>
</evidence>
<evidence type="ECO:0000259" key="10">
    <source>
        <dbReference type="Pfam" id="PF18052"/>
    </source>
</evidence>
<dbReference type="FunFam" id="3.40.50.300:FF:001091">
    <property type="entry name" value="Probable disease resistance protein At1g61300"/>
    <property type="match status" value="1"/>
</dbReference>
<comment type="caution">
    <text evidence="12">The sequence shown here is derived from an EMBL/GenBank/DDBJ whole genome shotgun (WGS) entry which is preliminary data.</text>
</comment>
<keyword evidence="4" id="KW-0547">Nucleotide-binding</keyword>
<dbReference type="InterPro" id="IPR036388">
    <property type="entry name" value="WH-like_DNA-bd_sf"/>
</dbReference>
<feature type="domain" description="Disease resistance N-terminal" evidence="10">
    <location>
        <begin position="40"/>
        <end position="112"/>
    </location>
</feature>
<dbReference type="GO" id="GO:0051707">
    <property type="term" value="P:response to other organism"/>
    <property type="evidence" value="ECO:0007669"/>
    <property type="project" value="UniProtKB-ARBA"/>
</dbReference>
<dbReference type="InterPro" id="IPR058922">
    <property type="entry name" value="WHD_DRP"/>
</dbReference>
<dbReference type="AlphaFoldDB" id="A0AAV8GQ46"/>
<evidence type="ECO:0000259" key="9">
    <source>
        <dbReference type="Pfam" id="PF00931"/>
    </source>
</evidence>
<accession>A0AAV8GQ46</accession>
<dbReference type="Gene3D" id="3.80.10.10">
    <property type="entry name" value="Ribonuclease Inhibitor"/>
    <property type="match status" value="1"/>
</dbReference>
<reference evidence="12" key="1">
    <citation type="submission" date="2022-08" db="EMBL/GenBank/DDBJ databases">
        <authorList>
            <person name="Marques A."/>
        </authorList>
    </citation>
    <scope>NUCLEOTIDE SEQUENCE</scope>
    <source>
        <strain evidence="12">RhyPub2mFocal</strain>
        <tissue evidence="12">Leaves</tissue>
    </source>
</reference>
<keyword evidence="7" id="KW-0175">Coiled coil</keyword>
<feature type="domain" description="Disease resistance protein winged helix" evidence="11">
    <location>
        <begin position="383"/>
        <end position="459"/>
    </location>
</feature>
<evidence type="ECO:0000256" key="3">
    <source>
        <dbReference type="ARBA" id="ARBA00022737"/>
    </source>
</evidence>
<keyword evidence="2" id="KW-0433">Leucine-rich repeat</keyword>
<evidence type="ECO:0000256" key="2">
    <source>
        <dbReference type="ARBA" id="ARBA00022614"/>
    </source>
</evidence>
<dbReference type="InterPro" id="IPR027417">
    <property type="entry name" value="P-loop_NTPase"/>
</dbReference>
<dbReference type="Gene3D" id="1.10.10.10">
    <property type="entry name" value="Winged helix-like DNA-binding domain superfamily/Winged helix DNA-binding domain"/>
    <property type="match status" value="1"/>
</dbReference>
<dbReference type="Gene3D" id="1.20.5.4130">
    <property type="match status" value="1"/>
</dbReference>
<dbReference type="GO" id="GO:0043531">
    <property type="term" value="F:ADP binding"/>
    <property type="evidence" value="ECO:0007669"/>
    <property type="project" value="InterPro"/>
</dbReference>
<keyword evidence="8" id="KW-0732">Signal</keyword>
<dbReference type="Pfam" id="PF23559">
    <property type="entry name" value="WHD_DRP"/>
    <property type="match status" value="1"/>
</dbReference>
<evidence type="ECO:0000313" key="13">
    <source>
        <dbReference type="Proteomes" id="UP001140206"/>
    </source>
</evidence>
<dbReference type="Gene3D" id="3.40.50.300">
    <property type="entry name" value="P-loop containing nucleotide triphosphate hydrolases"/>
    <property type="match status" value="1"/>
</dbReference>
<evidence type="ECO:0000256" key="6">
    <source>
        <dbReference type="ARBA" id="ARBA00022840"/>
    </source>
</evidence>
<proteinExistence type="inferred from homology"/>
<dbReference type="Pfam" id="PF00931">
    <property type="entry name" value="NB-ARC"/>
    <property type="match status" value="1"/>
</dbReference>
<dbReference type="GO" id="GO:0005524">
    <property type="term" value="F:ATP binding"/>
    <property type="evidence" value="ECO:0007669"/>
    <property type="project" value="UniProtKB-KW"/>
</dbReference>
<evidence type="ECO:0000256" key="1">
    <source>
        <dbReference type="ARBA" id="ARBA00008894"/>
    </source>
</evidence>
<feature type="chain" id="PRO_5043787536" evidence="8">
    <location>
        <begin position="19"/>
        <end position="669"/>
    </location>
</feature>
<dbReference type="InterPro" id="IPR032675">
    <property type="entry name" value="LRR_dom_sf"/>
</dbReference>
<dbReference type="SUPFAM" id="SSF52540">
    <property type="entry name" value="P-loop containing nucleoside triphosphate hydrolases"/>
    <property type="match status" value="1"/>
</dbReference>
<evidence type="ECO:0000256" key="7">
    <source>
        <dbReference type="SAM" id="Coils"/>
    </source>
</evidence>
<gene>
    <name evidence="12" type="ORF">LUZ62_020329</name>
</gene>
<dbReference type="EMBL" id="JAMFTS010000001">
    <property type="protein sequence ID" value="KAJ4807763.1"/>
    <property type="molecule type" value="Genomic_DNA"/>
</dbReference>
<dbReference type="PANTHER" id="PTHR36766:SF40">
    <property type="entry name" value="DISEASE RESISTANCE PROTEIN RGA3"/>
    <property type="match status" value="1"/>
</dbReference>
<dbReference type="GO" id="GO:0006952">
    <property type="term" value="P:defense response"/>
    <property type="evidence" value="ECO:0007669"/>
    <property type="project" value="UniProtKB-KW"/>
</dbReference>
<keyword evidence="5" id="KW-0611">Plant defense</keyword>
<feature type="coiled-coil region" evidence="7">
    <location>
        <begin position="42"/>
        <end position="69"/>
    </location>
</feature>
<evidence type="ECO:0000259" key="11">
    <source>
        <dbReference type="Pfam" id="PF23559"/>
    </source>
</evidence>
<name>A0AAV8GQ46_9POAL</name>
<sequence length="669" mass="77584">MAGLGAYALMSSLLNLLSNLLPEVKNTFFAPSSSSSAQAPDARAVEDDLRRLEQMLMRIKATLYDAEERNIQDQSIRLWLQEIRDLGREAEYILEEYMYEVYRAQVEARNSSKLSFIEEDINMSDVYSVLIPDGMVDRIRGITSRFEEIAKHREALHLPEEVDAPLRKKIRYTPTFTSSSVVEQNIFGREEEKENVINALLLGGDGISVLPIVGKGGIGKTTVAQLVYNDKKMQGCFDLVGWICVSNDFNIIRIGQNMMESFTEEACKLENPSVLVQKIKNIVKGKKIFLVLDDVWNEDPSLWESFCDPLMLATKVTILVTTRNISVARIMQTMNPLNLGYLSDDKCWLLFTHYAFQRIDPSNQLSYERLPTYLKQCLLLCSMFPKGHMYSMKLMSRLWIANGYIVAKGRKQIEEVAADYTKMLYERSFFDEYNIKMDIGYLLPVDTTFRLHDLVHELARLNLKKTWTSVKLIREPVIFKEECHLYLKLEGKLSGLPQRLCSIQTVVLRITWINPFLKLEEREKNNNILNNLLNAEHLRVLDLEYPTDDVPHFSLGKLKHLRYLSLRHGLFVVRISPESIFSCYNLRILILDIINIHMKLEGIGNLINLEFLQLFMYPRDLPESLGLLKKLRVLELHEDKNYHAGYYGNYDRNFYCQKALEILWSYKEL</sequence>
<dbReference type="Pfam" id="PF18052">
    <property type="entry name" value="Rx_N"/>
    <property type="match status" value="1"/>
</dbReference>
<feature type="domain" description="NB-ARC" evidence="9">
    <location>
        <begin position="190"/>
        <end position="358"/>
    </location>
</feature>
<evidence type="ECO:0000256" key="8">
    <source>
        <dbReference type="SAM" id="SignalP"/>
    </source>
</evidence>
<protein>
    <submittedName>
        <fullName evidence="12">Disease resistance protein (CC-NBS-LRR class) family</fullName>
    </submittedName>
</protein>
<dbReference type="PANTHER" id="PTHR36766">
    <property type="entry name" value="PLANT BROAD-SPECTRUM MILDEW RESISTANCE PROTEIN RPW8"/>
    <property type="match status" value="1"/>
</dbReference>
<evidence type="ECO:0000256" key="5">
    <source>
        <dbReference type="ARBA" id="ARBA00022821"/>
    </source>
</evidence>
<dbReference type="InterPro" id="IPR002182">
    <property type="entry name" value="NB-ARC"/>
</dbReference>